<feature type="domain" description="Pyridoxamine 5'-phosphate oxidase N-terminal" evidence="1">
    <location>
        <begin position="13"/>
        <end position="136"/>
    </location>
</feature>
<organism evidence="2 3">
    <name type="scientific">Paracoccus siganidrum</name>
    <dbReference type="NCBI Taxonomy" id="1276757"/>
    <lineage>
        <taxon>Bacteria</taxon>
        <taxon>Pseudomonadati</taxon>
        <taxon>Pseudomonadota</taxon>
        <taxon>Alphaproteobacteria</taxon>
        <taxon>Rhodobacterales</taxon>
        <taxon>Paracoccaceae</taxon>
        <taxon>Paracoccus</taxon>
    </lineage>
</organism>
<dbReference type="PIRSF" id="PIRSF004633">
    <property type="entry name" value="UCP_PLP_oxd"/>
    <property type="match status" value="1"/>
</dbReference>
<keyword evidence="3" id="KW-1185">Reference proteome</keyword>
<protein>
    <submittedName>
        <fullName evidence="2">Pyridoxamine 5-phosphate oxidase</fullName>
    </submittedName>
</protein>
<dbReference type="RefSeq" id="WP_119897377.1">
    <property type="nucleotide sequence ID" value="NZ_QNRC01000008.1"/>
</dbReference>
<dbReference type="AlphaFoldDB" id="A0A419A9C0"/>
<dbReference type="EMBL" id="QZEW01000022">
    <property type="protein sequence ID" value="RJL18615.1"/>
    <property type="molecule type" value="Genomic_DNA"/>
</dbReference>
<proteinExistence type="predicted"/>
<comment type="caution">
    <text evidence="2">The sequence shown here is derived from an EMBL/GenBank/DDBJ whole genome shotgun (WGS) entry which is preliminary data.</text>
</comment>
<evidence type="ECO:0000313" key="2">
    <source>
        <dbReference type="EMBL" id="RJL18615.1"/>
    </source>
</evidence>
<evidence type="ECO:0000259" key="1">
    <source>
        <dbReference type="Pfam" id="PF01243"/>
    </source>
</evidence>
<name>A0A419A9C0_9RHOB</name>
<accession>A0A419A9C0</accession>
<dbReference type="Pfam" id="PF01243">
    <property type="entry name" value="PNPOx_N"/>
    <property type="match status" value="1"/>
</dbReference>
<sequence>MDPVRDSDERARETARAMLAAMRHATLAVNDPQTGHPHMARIACQVDRDGVPVALIAGISAHSRALQADPRAALFVETAQEKGDPMTWARISIRVTAALLPEDEELKARWIARDAKARIYAALPDFRFWRLAPAAGFMNAGFGAAFRLTPEDLKPAA</sequence>
<dbReference type="InterPro" id="IPR012349">
    <property type="entry name" value="Split_barrel_FMN-bd"/>
</dbReference>
<dbReference type="OrthoDB" id="9814594at2"/>
<reference evidence="3" key="1">
    <citation type="submission" date="2018-09" db="EMBL/GenBank/DDBJ databases">
        <title>Paracoccus onubensis nov. sp. a moderate halophilic bacterium isolated from Gruta de las Maravillas (Aracena, Spain).</title>
        <authorList>
            <person name="Jurado V."/>
            <person name="Gutierrez-Patricio S."/>
            <person name="Gonzalez-Pimentel J.L."/>
            <person name="Miller A.Z."/>
            <person name="Laiz L."/>
            <person name="Saiz-Jimenez C."/>
        </authorList>
    </citation>
    <scope>NUCLEOTIDE SEQUENCE [LARGE SCALE GENOMIC DNA]</scope>
    <source>
        <strain evidence="3">DSM 26381</strain>
    </source>
</reference>
<dbReference type="InterPro" id="IPR014419">
    <property type="entry name" value="HutZ"/>
</dbReference>
<dbReference type="SUPFAM" id="SSF50475">
    <property type="entry name" value="FMN-binding split barrel"/>
    <property type="match status" value="1"/>
</dbReference>
<gene>
    <name evidence="2" type="ORF">D3P05_06560</name>
</gene>
<evidence type="ECO:0000313" key="3">
    <source>
        <dbReference type="Proteomes" id="UP000283587"/>
    </source>
</evidence>
<dbReference type="Gene3D" id="2.30.110.10">
    <property type="entry name" value="Electron Transport, Fmn-binding Protein, Chain A"/>
    <property type="match status" value="1"/>
</dbReference>
<dbReference type="Proteomes" id="UP000283587">
    <property type="component" value="Unassembled WGS sequence"/>
</dbReference>
<dbReference type="InterPro" id="IPR011576">
    <property type="entry name" value="Pyridox_Oxase_N"/>
</dbReference>